<dbReference type="EMBL" id="CAIIXF020000004">
    <property type="protein sequence ID" value="CAH1780796.1"/>
    <property type="molecule type" value="Genomic_DNA"/>
</dbReference>
<feature type="non-terminal residue" evidence="6">
    <location>
        <position position="1"/>
    </location>
</feature>
<dbReference type="SUPFAM" id="SSF57262">
    <property type="entry name" value="Leech antihemostatic proteins"/>
    <property type="match status" value="1"/>
</dbReference>
<evidence type="ECO:0000313" key="7">
    <source>
        <dbReference type="Proteomes" id="UP000749559"/>
    </source>
</evidence>
<dbReference type="GO" id="GO:0005576">
    <property type="term" value="C:extracellular region"/>
    <property type="evidence" value="ECO:0007669"/>
    <property type="project" value="UniProtKB-SubCell"/>
</dbReference>
<evidence type="ECO:0000256" key="3">
    <source>
        <dbReference type="ARBA" id="ARBA00022525"/>
    </source>
</evidence>
<dbReference type="InterPro" id="IPR011061">
    <property type="entry name" value="Hirudin/antistatin"/>
</dbReference>
<comment type="subcellular location">
    <subcellularLocation>
        <location evidence="1">Secreted</location>
    </subcellularLocation>
</comment>
<keyword evidence="3" id="KW-0964">Secreted</keyword>
<feature type="non-terminal residue" evidence="6">
    <location>
        <position position="179"/>
    </location>
</feature>
<organism evidence="6 7">
    <name type="scientific">Owenia fusiformis</name>
    <name type="common">Polychaete worm</name>
    <dbReference type="NCBI Taxonomy" id="6347"/>
    <lineage>
        <taxon>Eukaryota</taxon>
        <taxon>Metazoa</taxon>
        <taxon>Spiralia</taxon>
        <taxon>Lophotrochozoa</taxon>
        <taxon>Annelida</taxon>
        <taxon>Polychaeta</taxon>
        <taxon>Sedentaria</taxon>
        <taxon>Canalipalpata</taxon>
        <taxon>Sabellida</taxon>
        <taxon>Oweniida</taxon>
        <taxon>Oweniidae</taxon>
        <taxon>Owenia</taxon>
    </lineage>
</organism>
<dbReference type="Gene3D" id="2.10.22.10">
    <property type="entry name" value="Antistasin, domain 1"/>
    <property type="match status" value="2"/>
</dbReference>
<dbReference type="InterPro" id="IPR004094">
    <property type="entry name" value="Antistasin-like"/>
</dbReference>
<keyword evidence="7" id="KW-1185">Reference proteome</keyword>
<dbReference type="OrthoDB" id="10021323at2759"/>
<keyword evidence="5" id="KW-0722">Serine protease inhibitor</keyword>
<evidence type="ECO:0000313" key="6">
    <source>
        <dbReference type="EMBL" id="CAH1780796.1"/>
    </source>
</evidence>
<sequence>PMCINDCGLFGGFKYNDLGCQTCDCNEPVPIVDPVPCPPVNCDAKFCKKVQHPDLPNCFVCECYPPPPDTACRDIPCTHDCKDRGGFKWTSSGCPTCECNDCPTVTCTSPCSSGFKIDENGCFLPTCECYVPECPMFRCPNDCSNGYKKDHYGCMSPTCECNPSCQTVRWKNKCKGRLR</sequence>
<name>A0A8J1Y112_OWEFU</name>
<keyword evidence="4" id="KW-0646">Protease inhibitor</keyword>
<comment type="similarity">
    <text evidence="2">Belongs to the protease inhibitor I15 (antistasin) family.</text>
</comment>
<dbReference type="GO" id="GO:0004867">
    <property type="term" value="F:serine-type endopeptidase inhibitor activity"/>
    <property type="evidence" value="ECO:0007669"/>
    <property type="project" value="UniProtKB-KW"/>
</dbReference>
<dbReference type="Proteomes" id="UP000749559">
    <property type="component" value="Unassembled WGS sequence"/>
</dbReference>
<dbReference type="PROSITE" id="PS51252">
    <property type="entry name" value="ANTISTASIN"/>
    <property type="match status" value="2"/>
</dbReference>
<gene>
    <name evidence="6" type="ORF">OFUS_LOCUS7439</name>
</gene>
<evidence type="ECO:0000256" key="4">
    <source>
        <dbReference type="ARBA" id="ARBA00022690"/>
    </source>
</evidence>
<protein>
    <submittedName>
        <fullName evidence="6">Uncharacterized protein</fullName>
    </submittedName>
</protein>
<comment type="caution">
    <text evidence="6">The sequence shown here is derived from an EMBL/GenBank/DDBJ whole genome shotgun (WGS) entry which is preliminary data.</text>
</comment>
<dbReference type="Pfam" id="PF02822">
    <property type="entry name" value="Antistasin"/>
    <property type="match status" value="2"/>
</dbReference>
<evidence type="ECO:0000256" key="1">
    <source>
        <dbReference type="ARBA" id="ARBA00004613"/>
    </source>
</evidence>
<reference evidence="6" key="1">
    <citation type="submission" date="2022-03" db="EMBL/GenBank/DDBJ databases">
        <authorList>
            <person name="Martin C."/>
        </authorList>
    </citation>
    <scope>NUCLEOTIDE SEQUENCE</scope>
</reference>
<evidence type="ECO:0000256" key="5">
    <source>
        <dbReference type="ARBA" id="ARBA00022900"/>
    </source>
</evidence>
<proteinExistence type="inferred from homology"/>
<evidence type="ECO:0000256" key="2">
    <source>
        <dbReference type="ARBA" id="ARBA00008768"/>
    </source>
</evidence>
<accession>A0A8J1Y112</accession>
<dbReference type="AlphaFoldDB" id="A0A8J1Y112"/>